<accession>A0AAW5RVK3</accession>
<organism evidence="1 2">
    <name type="scientific">Aeromonas media</name>
    <dbReference type="NCBI Taxonomy" id="651"/>
    <lineage>
        <taxon>Bacteria</taxon>
        <taxon>Pseudomonadati</taxon>
        <taxon>Pseudomonadota</taxon>
        <taxon>Gammaproteobacteria</taxon>
        <taxon>Aeromonadales</taxon>
        <taxon>Aeromonadaceae</taxon>
        <taxon>Aeromonas</taxon>
    </lineage>
</organism>
<name>A0AAW5RVK3_AERME</name>
<reference evidence="1" key="1">
    <citation type="submission" date="2022-01" db="EMBL/GenBank/DDBJ databases">
        <title>Comparison of Fish pathogen Aeromonas spp.</title>
        <authorList>
            <person name="Dubey S."/>
            <person name="Sorum H."/>
            <person name="Munangandu H.M."/>
        </authorList>
    </citation>
    <scope>NUCLEOTIDE SEQUENCE</scope>
    <source>
        <strain evidence="1">SD/21-15</strain>
    </source>
</reference>
<dbReference type="Proteomes" id="UP001208651">
    <property type="component" value="Unassembled WGS sequence"/>
</dbReference>
<dbReference type="RefSeq" id="WP_263686653.1">
    <property type="nucleotide sequence ID" value="NZ_JAJVCY010000092.1"/>
</dbReference>
<protein>
    <submittedName>
        <fullName evidence="1">Uncharacterized protein</fullName>
    </submittedName>
</protein>
<comment type="caution">
    <text evidence="1">The sequence shown here is derived from an EMBL/GenBank/DDBJ whole genome shotgun (WGS) entry which is preliminary data.</text>
</comment>
<sequence>MFSLSLVDIRSEIEHIFIKSGYDLQSLDAPIADTTEKKLCQLVTELNLAKKIKNALPSDANQVIFHFDFEKELFFQHCLYNLINKYTQHFNIALDFDNIPDFEGNNDKIFMKNILSLTAIGVDFWMKNCRANVTNLRDIDLFDWDGFILDSAYIANNFSPNGKLKGDCLVHHLLKKSAPIGVDIDWRSHNGSALKKSGVTIFRKTKSHDHNTN</sequence>
<evidence type="ECO:0000313" key="1">
    <source>
        <dbReference type="EMBL" id="MCV3290872.1"/>
    </source>
</evidence>
<gene>
    <name evidence="1" type="ORF">LZT28_22105</name>
</gene>
<dbReference type="AlphaFoldDB" id="A0AAW5RVK3"/>
<proteinExistence type="predicted"/>
<evidence type="ECO:0000313" key="2">
    <source>
        <dbReference type="Proteomes" id="UP001208651"/>
    </source>
</evidence>
<dbReference type="EMBL" id="JAJVCY010000092">
    <property type="protein sequence ID" value="MCV3290872.1"/>
    <property type="molecule type" value="Genomic_DNA"/>
</dbReference>